<dbReference type="RefSeq" id="WP_289215814.1">
    <property type="nucleotide sequence ID" value="NZ_JAPVRC010000004.1"/>
</dbReference>
<dbReference type="InterPro" id="IPR022258">
    <property type="entry name" value="Flagellar_operon_YvyF"/>
</dbReference>
<keyword evidence="1" id="KW-0969">Cilium</keyword>
<evidence type="ECO:0000313" key="2">
    <source>
        <dbReference type="Proteomes" id="UP001596494"/>
    </source>
</evidence>
<accession>A0ABW2K6V6</accession>
<dbReference type="Proteomes" id="UP001596494">
    <property type="component" value="Unassembled WGS sequence"/>
</dbReference>
<protein>
    <submittedName>
        <fullName evidence="1">TIGR03826 family flagellar region protein</fullName>
    </submittedName>
</protein>
<organism evidence="1 2">
    <name type="scientific">Halobacillus campisalis</name>
    <dbReference type="NCBI Taxonomy" id="435909"/>
    <lineage>
        <taxon>Bacteria</taxon>
        <taxon>Bacillati</taxon>
        <taxon>Bacillota</taxon>
        <taxon>Bacilli</taxon>
        <taxon>Bacillales</taxon>
        <taxon>Bacillaceae</taxon>
        <taxon>Halobacillus</taxon>
    </lineage>
</organism>
<comment type="caution">
    <text evidence="1">The sequence shown here is derived from an EMBL/GenBank/DDBJ whole genome shotgun (WGS) entry which is preliminary data.</text>
</comment>
<dbReference type="NCBIfam" id="TIGR03826">
    <property type="entry name" value="YvyF"/>
    <property type="match status" value="1"/>
</dbReference>
<sequence length="140" mass="15919">MAELANCPRCHALFVKGPAIVCNDCVKREEEDFQLVYSFVRKKENRTAAILDIVRETGVEEYKIREFVKSKRLHPAQFPALSYGCERCGAEIREGRLCESCTVSIRSGVQKQGELDDLEARNKKEGLGPVTYYTVNDDNR</sequence>
<gene>
    <name evidence="1" type="ORF">ACFQMN_13410</name>
</gene>
<keyword evidence="2" id="KW-1185">Reference proteome</keyword>
<dbReference type="EMBL" id="JBHTBY010000011">
    <property type="protein sequence ID" value="MFC7321880.1"/>
    <property type="molecule type" value="Genomic_DNA"/>
</dbReference>
<reference evidence="2" key="1">
    <citation type="journal article" date="2019" name="Int. J. Syst. Evol. Microbiol.">
        <title>The Global Catalogue of Microorganisms (GCM) 10K type strain sequencing project: providing services to taxonomists for standard genome sequencing and annotation.</title>
        <authorList>
            <consortium name="The Broad Institute Genomics Platform"/>
            <consortium name="The Broad Institute Genome Sequencing Center for Infectious Disease"/>
            <person name="Wu L."/>
            <person name="Ma J."/>
        </authorList>
    </citation>
    <scope>NUCLEOTIDE SEQUENCE [LARGE SCALE GENOMIC DNA]</scope>
    <source>
        <strain evidence="2">CCUG 73951</strain>
    </source>
</reference>
<name>A0ABW2K6V6_9BACI</name>
<evidence type="ECO:0000313" key="1">
    <source>
        <dbReference type="EMBL" id="MFC7321880.1"/>
    </source>
</evidence>
<keyword evidence="1" id="KW-0282">Flagellum</keyword>
<proteinExistence type="predicted"/>
<keyword evidence="1" id="KW-0966">Cell projection</keyword>